<accession>A0A1E5PHC2</accession>
<evidence type="ECO:0000313" key="2">
    <source>
        <dbReference type="EMBL" id="OEJ28929.1"/>
    </source>
</evidence>
<dbReference type="EMBL" id="MEHJ01000001">
    <property type="protein sequence ID" value="OEJ28929.1"/>
    <property type="molecule type" value="Genomic_DNA"/>
</dbReference>
<reference evidence="2 3" key="1">
    <citation type="submission" date="2016-08" db="EMBL/GenBank/DDBJ databases">
        <title>Complete genome sequence of Streptomyces agglomeratus strain 6-3-2, a novel anti-MRSA actinomycete isolated from Wuli of Tebit, China.</title>
        <authorList>
            <person name="Chen X."/>
        </authorList>
    </citation>
    <scope>NUCLEOTIDE SEQUENCE [LARGE SCALE GENOMIC DNA]</scope>
    <source>
        <strain evidence="2 3">6-3-2</strain>
    </source>
</reference>
<keyword evidence="3" id="KW-1185">Reference proteome</keyword>
<protein>
    <recommendedName>
        <fullName evidence="1">Integrase catalytic domain-containing protein</fullName>
    </recommendedName>
</protein>
<sequence length="115" mass="12981">MAPIELDIHRGINAMAEALNGSFKAELIEHQGPWRDADQVEHAVVQWVGWYNTERLHPALGYLPPEEFETHHYQLQATTNAAVNHTTRRYKTGNSSGPFPIRGSVKGTALAHIRW</sequence>
<dbReference type="Proteomes" id="UP000095759">
    <property type="component" value="Unassembled WGS sequence"/>
</dbReference>
<dbReference type="AlphaFoldDB" id="A0A1E5PHC2"/>
<name>A0A1E5PHC2_9ACTN</name>
<evidence type="ECO:0000313" key="3">
    <source>
        <dbReference type="Proteomes" id="UP000095759"/>
    </source>
</evidence>
<dbReference type="InterPro" id="IPR001584">
    <property type="entry name" value="Integrase_cat-core"/>
</dbReference>
<dbReference type="SUPFAM" id="SSF53098">
    <property type="entry name" value="Ribonuclease H-like"/>
    <property type="match status" value="1"/>
</dbReference>
<dbReference type="Pfam" id="PF13683">
    <property type="entry name" value="rve_3"/>
    <property type="match status" value="1"/>
</dbReference>
<evidence type="ECO:0000259" key="1">
    <source>
        <dbReference type="Pfam" id="PF13683"/>
    </source>
</evidence>
<dbReference type="GO" id="GO:0015074">
    <property type="term" value="P:DNA integration"/>
    <property type="evidence" value="ECO:0007669"/>
    <property type="project" value="InterPro"/>
</dbReference>
<proteinExistence type="predicted"/>
<organism evidence="2 3">
    <name type="scientific">Streptomyces agglomeratus</name>
    <dbReference type="NCBI Taxonomy" id="285458"/>
    <lineage>
        <taxon>Bacteria</taxon>
        <taxon>Bacillati</taxon>
        <taxon>Actinomycetota</taxon>
        <taxon>Actinomycetes</taxon>
        <taxon>Kitasatosporales</taxon>
        <taxon>Streptomycetaceae</taxon>
        <taxon>Streptomyces</taxon>
    </lineage>
</organism>
<gene>
    <name evidence="2" type="ORF">AS594_35420</name>
</gene>
<comment type="caution">
    <text evidence="2">The sequence shown here is derived from an EMBL/GenBank/DDBJ whole genome shotgun (WGS) entry which is preliminary data.</text>
</comment>
<feature type="domain" description="Integrase catalytic" evidence="1">
    <location>
        <begin position="13"/>
        <end position="65"/>
    </location>
</feature>
<dbReference type="InterPro" id="IPR012337">
    <property type="entry name" value="RNaseH-like_sf"/>
</dbReference>